<evidence type="ECO:0000313" key="3">
    <source>
        <dbReference type="Proteomes" id="UP000187203"/>
    </source>
</evidence>
<proteinExistence type="predicted"/>
<feature type="transmembrane region" description="Helical" evidence="1">
    <location>
        <begin position="41"/>
        <end position="62"/>
    </location>
</feature>
<keyword evidence="3" id="KW-1185">Reference proteome</keyword>
<sequence length="224" mass="24828">MLRRPFVGRAPPPSRVAHLSLLALAAARLGSFCLPLLYGPAAFGLIFCAPLHFYYLTLLWACNSDSASPVPLLRFFGWYNSPLPYIAHLLPWLVAASFSRSAMAKQVSLPQVGSLYDAWMELSDSILDFDKDGAVDDTASAGDDFHLVCECAAAGKEWFTVVKETCRARLGRGDLTPATIHPVFSADSFNTLWTNWIDREFRDDAGFRDLLIQARMSRLLSPHS</sequence>
<dbReference type="Proteomes" id="UP000187203">
    <property type="component" value="Unassembled WGS sequence"/>
</dbReference>
<gene>
    <name evidence="2" type="ORF">COLO4_08818</name>
</gene>
<keyword evidence="1" id="KW-0472">Membrane</keyword>
<keyword evidence="1" id="KW-0812">Transmembrane</keyword>
<keyword evidence="1" id="KW-1133">Transmembrane helix</keyword>
<reference evidence="3" key="1">
    <citation type="submission" date="2013-09" db="EMBL/GenBank/DDBJ databases">
        <title>Corchorus olitorius genome sequencing.</title>
        <authorList>
            <person name="Alam M."/>
            <person name="Haque M.S."/>
            <person name="Islam M.S."/>
            <person name="Emdad E.M."/>
            <person name="Islam M.M."/>
            <person name="Ahmed B."/>
            <person name="Halim A."/>
            <person name="Hossen Q.M.M."/>
            <person name="Hossain M.Z."/>
            <person name="Ahmed R."/>
            <person name="Khan M.M."/>
            <person name="Islam R."/>
            <person name="Rashid M.M."/>
            <person name="Khan S.A."/>
            <person name="Rahman M.S."/>
            <person name="Alam M."/>
            <person name="Yahiya A.S."/>
            <person name="Khan M.S."/>
            <person name="Azam M.S."/>
            <person name="Haque T."/>
            <person name="Lashkar M.Z.H."/>
            <person name="Akhand A.I."/>
            <person name="Morshed G."/>
            <person name="Roy S."/>
            <person name="Uddin K.S."/>
            <person name="Rabeya T."/>
            <person name="Hossain A.S."/>
            <person name="Chowdhury A."/>
            <person name="Snigdha A.R."/>
            <person name="Mortoza M.S."/>
            <person name="Matin S.A."/>
            <person name="Hoque S.M.E."/>
            <person name="Islam M.K."/>
            <person name="Roy D.K."/>
            <person name="Haider R."/>
            <person name="Moosa M.M."/>
            <person name="Elias S.M."/>
            <person name="Hasan A.M."/>
            <person name="Jahan S."/>
            <person name="Shafiuddin M."/>
            <person name="Mahmood N."/>
            <person name="Shommy N.S."/>
        </authorList>
    </citation>
    <scope>NUCLEOTIDE SEQUENCE [LARGE SCALE GENOMIC DNA]</scope>
    <source>
        <strain evidence="3">cv. O-4</strain>
    </source>
</reference>
<name>A0A1R3KEK7_9ROSI</name>
<dbReference type="EMBL" id="AWUE01013967">
    <property type="protein sequence ID" value="OMP05489.1"/>
    <property type="molecule type" value="Genomic_DNA"/>
</dbReference>
<comment type="caution">
    <text evidence="2">The sequence shown here is derived from an EMBL/GenBank/DDBJ whole genome shotgun (WGS) entry which is preliminary data.</text>
</comment>
<organism evidence="2 3">
    <name type="scientific">Corchorus olitorius</name>
    <dbReference type="NCBI Taxonomy" id="93759"/>
    <lineage>
        <taxon>Eukaryota</taxon>
        <taxon>Viridiplantae</taxon>
        <taxon>Streptophyta</taxon>
        <taxon>Embryophyta</taxon>
        <taxon>Tracheophyta</taxon>
        <taxon>Spermatophyta</taxon>
        <taxon>Magnoliopsida</taxon>
        <taxon>eudicotyledons</taxon>
        <taxon>Gunneridae</taxon>
        <taxon>Pentapetalae</taxon>
        <taxon>rosids</taxon>
        <taxon>malvids</taxon>
        <taxon>Malvales</taxon>
        <taxon>Malvaceae</taxon>
        <taxon>Grewioideae</taxon>
        <taxon>Apeibeae</taxon>
        <taxon>Corchorus</taxon>
    </lineage>
</organism>
<accession>A0A1R3KEK7</accession>
<evidence type="ECO:0000256" key="1">
    <source>
        <dbReference type="SAM" id="Phobius"/>
    </source>
</evidence>
<feature type="transmembrane region" description="Helical" evidence="1">
    <location>
        <begin position="83"/>
        <end position="103"/>
    </location>
</feature>
<evidence type="ECO:0000313" key="2">
    <source>
        <dbReference type="EMBL" id="OMP05489.1"/>
    </source>
</evidence>
<dbReference type="AlphaFoldDB" id="A0A1R3KEK7"/>
<protein>
    <submittedName>
        <fullName evidence="2">Uncharacterized protein</fullName>
    </submittedName>
</protein>